<gene>
    <name evidence="1" type="ORF">LF41_2967</name>
</gene>
<protein>
    <submittedName>
        <fullName evidence="1">Uncharacterized protein</fullName>
    </submittedName>
</protein>
<comment type="caution">
    <text evidence="1">The sequence shown here is derived from an EMBL/GenBank/DDBJ whole genome shotgun (WGS) entry which is preliminary data.</text>
</comment>
<dbReference type="AlphaFoldDB" id="A0A0A2WKR4"/>
<dbReference type="Proteomes" id="UP000030518">
    <property type="component" value="Unassembled WGS sequence"/>
</dbReference>
<dbReference type="EMBL" id="JRKJ01000008">
    <property type="protein sequence ID" value="KGQ19317.1"/>
    <property type="molecule type" value="Genomic_DNA"/>
</dbReference>
<accession>A0A0A2WKR4</accession>
<reference evidence="1 2" key="1">
    <citation type="submission" date="2014-09" db="EMBL/GenBank/DDBJ databases">
        <title>Genome sequences of Lysobacter dokdonensis DS-58.</title>
        <authorList>
            <person name="Kim J.F."/>
            <person name="Kwak M.-J."/>
        </authorList>
    </citation>
    <scope>NUCLEOTIDE SEQUENCE [LARGE SCALE GENOMIC DNA]</scope>
    <source>
        <strain evidence="1 2">DS-58</strain>
    </source>
</reference>
<evidence type="ECO:0000313" key="2">
    <source>
        <dbReference type="Proteomes" id="UP000030518"/>
    </source>
</evidence>
<keyword evidence="2" id="KW-1185">Reference proteome</keyword>
<dbReference type="eggNOG" id="ENOG5033F2Y">
    <property type="taxonomic scope" value="Bacteria"/>
</dbReference>
<dbReference type="PATRIC" id="fig|1300345.3.peg.1511"/>
<evidence type="ECO:0000313" key="1">
    <source>
        <dbReference type="EMBL" id="KGQ19317.1"/>
    </source>
</evidence>
<name>A0A0A2WKR4_9GAMM</name>
<organism evidence="1 2">
    <name type="scientific">Lysobacter dokdonensis DS-58</name>
    <dbReference type="NCBI Taxonomy" id="1300345"/>
    <lineage>
        <taxon>Bacteria</taxon>
        <taxon>Pseudomonadati</taxon>
        <taxon>Pseudomonadota</taxon>
        <taxon>Gammaproteobacteria</taxon>
        <taxon>Lysobacterales</taxon>
        <taxon>Lysobacteraceae</taxon>
        <taxon>Noviluteimonas</taxon>
    </lineage>
</organism>
<sequence>MFSAALAATMSVDATALQPLGTFHGNSAVARDGEAWLALRLDGDDAALVATKVQVRKITEGDEEETEVAATVPDAMMLVRGKGLAEGAVPVAPIADSNAAEHALPLGERRFDVRTVCVDDGERGGQLRVKCEVRLQEGAKQQVLLRMDGYREAANPAPVIADEKAPKLLFAGDLDRDGALDLIMDTASRSNVSKPTLYLSSKAGEGELVGEAATNETTGC</sequence>
<proteinExistence type="predicted"/>